<dbReference type="GO" id="GO:0032436">
    <property type="term" value="P:positive regulation of proteasomal ubiquitin-dependent protein catabolic process"/>
    <property type="evidence" value="ECO:0007669"/>
    <property type="project" value="TreeGrafter"/>
</dbReference>
<evidence type="ECO:0000256" key="2">
    <source>
        <dbReference type="ARBA" id="ARBA00038180"/>
    </source>
</evidence>
<dbReference type="Ensembl" id="ENSEBUT00000012276.1">
    <property type="protein sequence ID" value="ENSEBUP00000011701.1"/>
    <property type="gene ID" value="ENSEBUG00000007499.1"/>
</dbReference>
<dbReference type="Gene3D" id="1.10.510.10">
    <property type="entry name" value="Transferase(Phosphotransferase) domain 1"/>
    <property type="match status" value="1"/>
</dbReference>
<dbReference type="InterPro" id="IPR024104">
    <property type="entry name" value="Tribbles/Ser_Thr_kinase_40"/>
</dbReference>
<dbReference type="GO" id="GO:0005634">
    <property type="term" value="C:nucleus"/>
    <property type="evidence" value="ECO:0007669"/>
    <property type="project" value="TreeGrafter"/>
</dbReference>
<accession>A0A8C4Q8J4</accession>
<dbReference type="PROSITE" id="PS50011">
    <property type="entry name" value="PROTEIN_KINASE_DOM"/>
    <property type="match status" value="1"/>
</dbReference>
<dbReference type="InterPro" id="IPR011009">
    <property type="entry name" value="Kinase-like_dom_sf"/>
</dbReference>
<dbReference type="OMA" id="HCHENNI"/>
<sequence length="353" mass="38892">MDTQILRRTRCKRLDAAEKRKEIARSEGPPSDTGLLSANLRIRCSVSGPPGGGPAARIGEYVLLEPVDGGCTLRAVDTRSGEEVVCKVWPLHQCASAFEAYARVGLHPQLSSPQDILLGARHTYLFFPRHYGTAHGVLRSYGPVSEACTVTLFRQMVEAVAHCHACGLVLRDLKLRKFVYSSPEGTKLLLGSLEDAYVLQGTDDSLSSRHACPAYISPELLSSVSGHPGFAHYSGRCADMWSLGVMLYALLTGRYPFQHPTPATLFNKIRSGRYALPDWLSHNARCLLRCLLCREPRERLTAHEVLGHPWLTAADGPEPVSQDINSPDMAINQGDQLVPDMEDEHPMDMISCY</sequence>
<dbReference type="GO" id="GO:0031434">
    <property type="term" value="F:mitogen-activated protein kinase kinase binding"/>
    <property type="evidence" value="ECO:0007669"/>
    <property type="project" value="TreeGrafter"/>
</dbReference>
<dbReference type="FunFam" id="1.10.510.10:FF:000153">
    <property type="entry name" value="Tribbles homolog 2"/>
    <property type="match status" value="1"/>
</dbReference>
<feature type="domain" description="Protein kinase" evidence="3">
    <location>
        <begin position="61"/>
        <end position="311"/>
    </location>
</feature>
<evidence type="ECO:0000313" key="4">
    <source>
        <dbReference type="Ensembl" id="ENSEBUP00000011701.1"/>
    </source>
</evidence>
<organism evidence="4 5">
    <name type="scientific">Eptatretus burgeri</name>
    <name type="common">Inshore hagfish</name>
    <dbReference type="NCBI Taxonomy" id="7764"/>
    <lineage>
        <taxon>Eukaryota</taxon>
        <taxon>Metazoa</taxon>
        <taxon>Chordata</taxon>
        <taxon>Craniata</taxon>
        <taxon>Vertebrata</taxon>
        <taxon>Cyclostomata</taxon>
        <taxon>Myxini</taxon>
        <taxon>Myxiniformes</taxon>
        <taxon>Myxinidae</taxon>
        <taxon>Eptatretinae</taxon>
        <taxon>Eptatretus</taxon>
    </lineage>
</organism>
<keyword evidence="1" id="KW-0649">Protein kinase inhibitor</keyword>
<reference evidence="4" key="2">
    <citation type="submission" date="2025-09" db="UniProtKB">
        <authorList>
            <consortium name="Ensembl"/>
        </authorList>
    </citation>
    <scope>IDENTIFICATION</scope>
</reference>
<dbReference type="PANTHER" id="PTHR22961">
    <property type="entry name" value="SER/THR PROTEIN KINASE-TRB"/>
    <property type="match status" value="1"/>
</dbReference>
<dbReference type="AlphaFoldDB" id="A0A8C4Q8J4"/>
<proteinExistence type="inferred from homology"/>
<evidence type="ECO:0000256" key="1">
    <source>
        <dbReference type="ARBA" id="ARBA00023013"/>
    </source>
</evidence>
<comment type="similarity">
    <text evidence="2">Belongs to the protein kinase superfamily. CAMK Ser/Thr protein kinase family. Tribbles subfamily.</text>
</comment>
<dbReference type="GeneTree" id="ENSGT00950000182986"/>
<dbReference type="Pfam" id="PF00069">
    <property type="entry name" value="Pkinase"/>
    <property type="match status" value="1"/>
</dbReference>
<name>A0A8C4Q8J4_EPTBU</name>
<dbReference type="GO" id="GO:0004672">
    <property type="term" value="F:protein kinase activity"/>
    <property type="evidence" value="ECO:0007669"/>
    <property type="project" value="InterPro"/>
</dbReference>
<dbReference type="Proteomes" id="UP000694388">
    <property type="component" value="Unplaced"/>
</dbReference>
<keyword evidence="5" id="KW-1185">Reference proteome</keyword>
<evidence type="ECO:0000313" key="5">
    <source>
        <dbReference type="Proteomes" id="UP000694388"/>
    </source>
</evidence>
<dbReference type="GO" id="GO:0004860">
    <property type="term" value="F:protein kinase inhibitor activity"/>
    <property type="evidence" value="ECO:0007669"/>
    <property type="project" value="UniProtKB-KW"/>
</dbReference>
<dbReference type="Gene3D" id="3.30.200.20">
    <property type="entry name" value="Phosphorylase Kinase, domain 1"/>
    <property type="match status" value="1"/>
</dbReference>
<reference evidence="4" key="1">
    <citation type="submission" date="2025-08" db="UniProtKB">
        <authorList>
            <consortium name="Ensembl"/>
        </authorList>
    </citation>
    <scope>IDENTIFICATION</scope>
</reference>
<dbReference type="SMART" id="SM00220">
    <property type="entry name" value="S_TKc"/>
    <property type="match status" value="1"/>
</dbReference>
<dbReference type="GO" id="GO:0005524">
    <property type="term" value="F:ATP binding"/>
    <property type="evidence" value="ECO:0007669"/>
    <property type="project" value="InterPro"/>
</dbReference>
<dbReference type="InterPro" id="IPR000719">
    <property type="entry name" value="Prot_kinase_dom"/>
</dbReference>
<evidence type="ECO:0000259" key="3">
    <source>
        <dbReference type="PROSITE" id="PS50011"/>
    </source>
</evidence>
<dbReference type="SUPFAM" id="SSF56112">
    <property type="entry name" value="Protein kinase-like (PK-like)"/>
    <property type="match status" value="1"/>
</dbReference>
<protein>
    <submittedName>
        <fullName evidence="4">Tribbles pseudokinase 3</fullName>
    </submittedName>
</protein>
<dbReference type="PANTHER" id="PTHR22961:SF14">
    <property type="entry name" value="TRIBBLES HOMOLOG 3"/>
    <property type="match status" value="1"/>
</dbReference>